<gene>
    <name evidence="1" type="ORF">EDD18DRAFT_732714</name>
</gene>
<name>A0AA39QF87_9AGAR</name>
<dbReference type="Proteomes" id="UP001175228">
    <property type="component" value="Unassembled WGS sequence"/>
</dbReference>
<proteinExistence type="predicted"/>
<evidence type="ECO:0000313" key="1">
    <source>
        <dbReference type="EMBL" id="KAK0501346.1"/>
    </source>
</evidence>
<sequence>MLSICHHWRDVAIKASELWTTVHIPLDLPLPATQAFLERSKGRLIDVYIRAVNTDPFISCACDAAVIAAVTAPHIPRVRTLDIVLPDSDLYTIFSDAYRSISATNLIGLSIHLDVPFWKVGTYPEALFVANSSSLCHFVAQGNFLNVVPSRTSLTTLELSKYSPSHMELQDLFNSSPYLETLILHVFDRNALDPTIEH</sequence>
<protein>
    <recommendedName>
        <fullName evidence="3">F-box domain-containing protein</fullName>
    </recommendedName>
</protein>
<keyword evidence="2" id="KW-1185">Reference proteome</keyword>
<evidence type="ECO:0008006" key="3">
    <source>
        <dbReference type="Google" id="ProtNLM"/>
    </source>
</evidence>
<organism evidence="1 2">
    <name type="scientific">Armillaria luteobubalina</name>
    <dbReference type="NCBI Taxonomy" id="153913"/>
    <lineage>
        <taxon>Eukaryota</taxon>
        <taxon>Fungi</taxon>
        <taxon>Dikarya</taxon>
        <taxon>Basidiomycota</taxon>
        <taxon>Agaricomycotina</taxon>
        <taxon>Agaricomycetes</taxon>
        <taxon>Agaricomycetidae</taxon>
        <taxon>Agaricales</taxon>
        <taxon>Marasmiineae</taxon>
        <taxon>Physalacriaceae</taxon>
        <taxon>Armillaria</taxon>
    </lineage>
</organism>
<evidence type="ECO:0000313" key="2">
    <source>
        <dbReference type="Proteomes" id="UP001175228"/>
    </source>
</evidence>
<dbReference type="AlphaFoldDB" id="A0AA39QF87"/>
<accession>A0AA39QF87</accession>
<reference evidence="1" key="1">
    <citation type="submission" date="2023-06" db="EMBL/GenBank/DDBJ databases">
        <authorList>
            <consortium name="Lawrence Berkeley National Laboratory"/>
            <person name="Ahrendt S."/>
            <person name="Sahu N."/>
            <person name="Indic B."/>
            <person name="Wong-Bajracharya J."/>
            <person name="Merenyi Z."/>
            <person name="Ke H.-M."/>
            <person name="Monk M."/>
            <person name="Kocsube S."/>
            <person name="Drula E."/>
            <person name="Lipzen A."/>
            <person name="Balint B."/>
            <person name="Henrissat B."/>
            <person name="Andreopoulos B."/>
            <person name="Martin F.M."/>
            <person name="Harder C.B."/>
            <person name="Rigling D."/>
            <person name="Ford K.L."/>
            <person name="Foster G.D."/>
            <person name="Pangilinan J."/>
            <person name="Papanicolaou A."/>
            <person name="Barry K."/>
            <person name="LaButti K."/>
            <person name="Viragh M."/>
            <person name="Koriabine M."/>
            <person name="Yan M."/>
            <person name="Riley R."/>
            <person name="Champramary S."/>
            <person name="Plett K.L."/>
            <person name="Tsai I.J."/>
            <person name="Slot J."/>
            <person name="Sipos G."/>
            <person name="Plett J."/>
            <person name="Nagy L.G."/>
            <person name="Grigoriev I.V."/>
        </authorList>
    </citation>
    <scope>NUCLEOTIDE SEQUENCE</scope>
    <source>
        <strain evidence="1">HWK02</strain>
    </source>
</reference>
<dbReference type="EMBL" id="JAUEPU010000006">
    <property type="protein sequence ID" value="KAK0501346.1"/>
    <property type="molecule type" value="Genomic_DNA"/>
</dbReference>
<comment type="caution">
    <text evidence="1">The sequence shown here is derived from an EMBL/GenBank/DDBJ whole genome shotgun (WGS) entry which is preliminary data.</text>
</comment>